<feature type="chain" id="PRO_5039438156" description="Carboxypeptidase regulatory-like domain-containing protein" evidence="1">
    <location>
        <begin position="22"/>
        <end position="772"/>
    </location>
</feature>
<accession>A0A9D4BN58</accession>
<evidence type="ECO:0000256" key="1">
    <source>
        <dbReference type="SAM" id="SignalP"/>
    </source>
</evidence>
<sequence>MKTGTCVLVLVTLALVTLTEGRRKPPNKGKCGKDRCRPMRWCRGAYVPSGQCCPVCPSDKCRFVRCKPVKCKNAYIPPDQCCSVCPKDPPCDKSFKTPWYEEYKSSRIPANRTLVGDCTYDVGTCPAGTCRYTIYRPKTCPDDGIICPVEEIRSVDCGMFGNKEVSYVTGCACCKDNGITVVGTVKDFSTMAPLSGMSVSIDMNGTGVSDGTGLFKASIPAATQVVIQVTDPSGKYIAAVKVSDLPATYRGTLYVEIKMIKAAAPVTVNPSVDNTLSISADPQNLDQGVAQLFISANSITDMAGNLYSQSVQISITAPSVNDSLTDEIGQFLTIDGAPLLSDGILNVNLRTESGDPLTSQVVFTVRQGMALWLLDEATGQWILAPTINVNRRKRQISLTDDLLTQINTGNWYNIDKIPGVPSCYFKAKVFYVNPADASNPATFTPGVVAYTPNNERLRLYFPYTSDLNNTCFEVRCIDFNPANPNNVLAGLINLTSSETVSIGGIIIPVTTNLKPKQLSQYSPAIAAAHTAINYKVLPNEKDIFINFISNSNGGFYKDLSTCQNSNINQPAFHFIKPSLPAYEPIPDGTNICTARIHFTAGYNFFSSTIDDLPNMPAITATSVWSTAGSKYYFTYSTTIQKANDGLQDFYYACIQYRCSKVSENTDVLLNIDIPTIEYFNNVTNKLTEKPAFRCSGRCGGNLCDDNGRVYQSGIEGAFTAPELVGGQNGPDYYVETILTDCSTRNSTEAFAYSFYCYRRGEGGDNIEIFNEY</sequence>
<evidence type="ECO:0000313" key="2">
    <source>
        <dbReference type="EMBL" id="KAH3710071.1"/>
    </source>
</evidence>
<evidence type="ECO:0008006" key="4">
    <source>
        <dbReference type="Google" id="ProtNLM"/>
    </source>
</evidence>
<comment type="caution">
    <text evidence="2">The sequence shown here is derived from an EMBL/GenBank/DDBJ whole genome shotgun (WGS) entry which is preliminary data.</text>
</comment>
<gene>
    <name evidence="2" type="ORF">DPMN_069537</name>
</gene>
<keyword evidence="3" id="KW-1185">Reference proteome</keyword>
<feature type="signal peptide" evidence="1">
    <location>
        <begin position="1"/>
        <end position="21"/>
    </location>
</feature>
<dbReference type="AlphaFoldDB" id="A0A9D4BN58"/>
<organism evidence="2 3">
    <name type="scientific">Dreissena polymorpha</name>
    <name type="common">Zebra mussel</name>
    <name type="synonym">Mytilus polymorpha</name>
    <dbReference type="NCBI Taxonomy" id="45954"/>
    <lineage>
        <taxon>Eukaryota</taxon>
        <taxon>Metazoa</taxon>
        <taxon>Spiralia</taxon>
        <taxon>Lophotrochozoa</taxon>
        <taxon>Mollusca</taxon>
        <taxon>Bivalvia</taxon>
        <taxon>Autobranchia</taxon>
        <taxon>Heteroconchia</taxon>
        <taxon>Euheterodonta</taxon>
        <taxon>Imparidentia</taxon>
        <taxon>Neoheterodontei</taxon>
        <taxon>Myida</taxon>
        <taxon>Dreissenoidea</taxon>
        <taxon>Dreissenidae</taxon>
        <taxon>Dreissena</taxon>
    </lineage>
</organism>
<proteinExistence type="predicted"/>
<reference evidence="2" key="2">
    <citation type="submission" date="2020-11" db="EMBL/GenBank/DDBJ databases">
        <authorList>
            <person name="McCartney M.A."/>
            <person name="Auch B."/>
            <person name="Kono T."/>
            <person name="Mallez S."/>
            <person name="Becker A."/>
            <person name="Gohl D.M."/>
            <person name="Silverstein K.A.T."/>
            <person name="Koren S."/>
            <person name="Bechman K.B."/>
            <person name="Herman A."/>
            <person name="Abrahante J.E."/>
            <person name="Garbe J."/>
        </authorList>
    </citation>
    <scope>NUCLEOTIDE SEQUENCE</scope>
    <source>
        <strain evidence="2">Duluth1</strain>
        <tissue evidence="2">Whole animal</tissue>
    </source>
</reference>
<reference evidence="2" key="1">
    <citation type="journal article" date="2019" name="bioRxiv">
        <title>The Genome of the Zebra Mussel, Dreissena polymorpha: A Resource for Invasive Species Research.</title>
        <authorList>
            <person name="McCartney M.A."/>
            <person name="Auch B."/>
            <person name="Kono T."/>
            <person name="Mallez S."/>
            <person name="Zhang Y."/>
            <person name="Obille A."/>
            <person name="Becker A."/>
            <person name="Abrahante J.E."/>
            <person name="Garbe J."/>
            <person name="Badalamenti J.P."/>
            <person name="Herman A."/>
            <person name="Mangelson H."/>
            <person name="Liachko I."/>
            <person name="Sullivan S."/>
            <person name="Sone E.D."/>
            <person name="Koren S."/>
            <person name="Silverstein K.A.T."/>
            <person name="Beckman K.B."/>
            <person name="Gohl D.M."/>
        </authorList>
    </citation>
    <scope>NUCLEOTIDE SEQUENCE</scope>
    <source>
        <strain evidence="2">Duluth1</strain>
        <tissue evidence="2">Whole animal</tissue>
    </source>
</reference>
<keyword evidence="1" id="KW-0732">Signal</keyword>
<dbReference type="OrthoDB" id="6151453at2759"/>
<dbReference type="EMBL" id="JAIWYP010000014">
    <property type="protein sequence ID" value="KAH3710071.1"/>
    <property type="molecule type" value="Genomic_DNA"/>
</dbReference>
<name>A0A9D4BN58_DREPO</name>
<evidence type="ECO:0000313" key="3">
    <source>
        <dbReference type="Proteomes" id="UP000828390"/>
    </source>
</evidence>
<protein>
    <recommendedName>
        <fullName evidence="4">Carboxypeptidase regulatory-like domain-containing protein</fullName>
    </recommendedName>
</protein>
<dbReference type="Proteomes" id="UP000828390">
    <property type="component" value="Unassembled WGS sequence"/>
</dbReference>